<evidence type="ECO:0000313" key="1">
    <source>
        <dbReference type="EMBL" id="QIZ77079.1"/>
    </source>
</evidence>
<dbReference type="KEGG" id="fes:HER31_09395"/>
<accession>A0A6H1UEM3</accession>
<dbReference type="Proteomes" id="UP000501602">
    <property type="component" value="Chromosome"/>
</dbReference>
<dbReference type="AlphaFoldDB" id="A0A6H1UEM3"/>
<reference evidence="1 2" key="1">
    <citation type="submission" date="2020-04" db="EMBL/GenBank/DDBJ databases">
        <title>Ferrimonas sp. S7 isolated from sea water.</title>
        <authorList>
            <person name="Bae S.S."/>
            <person name="Baek K."/>
        </authorList>
    </citation>
    <scope>NUCLEOTIDE SEQUENCE [LARGE SCALE GENOMIC DNA]</scope>
    <source>
        <strain evidence="1 2">S7</strain>
    </source>
</reference>
<name>A0A6H1UEM3_9GAMM</name>
<evidence type="ECO:0000313" key="2">
    <source>
        <dbReference type="Proteomes" id="UP000501602"/>
    </source>
</evidence>
<proteinExistence type="predicted"/>
<dbReference type="EMBL" id="CP051180">
    <property type="protein sequence ID" value="QIZ77079.1"/>
    <property type="molecule type" value="Genomic_DNA"/>
</dbReference>
<dbReference type="RefSeq" id="WP_168660340.1">
    <property type="nucleotide sequence ID" value="NZ_CP051180.1"/>
</dbReference>
<protein>
    <submittedName>
        <fullName evidence="1">Uncharacterized protein</fullName>
    </submittedName>
</protein>
<gene>
    <name evidence="1" type="ORF">HER31_09395</name>
</gene>
<organism evidence="1 2">
    <name type="scientific">Ferrimonas lipolytica</name>
    <dbReference type="NCBI Taxonomy" id="2724191"/>
    <lineage>
        <taxon>Bacteria</taxon>
        <taxon>Pseudomonadati</taxon>
        <taxon>Pseudomonadota</taxon>
        <taxon>Gammaproteobacteria</taxon>
        <taxon>Alteromonadales</taxon>
        <taxon>Ferrimonadaceae</taxon>
        <taxon>Ferrimonas</taxon>
    </lineage>
</organism>
<keyword evidence="2" id="KW-1185">Reference proteome</keyword>
<sequence>MFSKLTQWIYAKNKDPALAPQPSLNATDNDPFAIDSSYRVKPLATAVNSATVKAELAQYLDDPFTEDSAAFCSVTNFATEINPANGLPMMGCIDIEGNPYGCTSNISDPFATEISVMDSNIDSCLSSSWDSSSSFDDDTFGSCSISDSAFSDDNW</sequence>